<proteinExistence type="predicted"/>
<dbReference type="RefSeq" id="XP_005821493.1">
    <property type="nucleotide sequence ID" value="XM_005821436.1"/>
</dbReference>
<name>L1IE58_GUITC</name>
<protein>
    <submittedName>
        <fullName evidence="1 2">Uncharacterized protein</fullName>
    </submittedName>
</protein>
<gene>
    <name evidence="1" type="ORF">GUITHDRAFT_155725</name>
</gene>
<evidence type="ECO:0000313" key="3">
    <source>
        <dbReference type="Proteomes" id="UP000011087"/>
    </source>
</evidence>
<keyword evidence="3" id="KW-1185">Reference proteome</keyword>
<reference evidence="2" key="3">
    <citation type="submission" date="2016-03" db="UniProtKB">
        <authorList>
            <consortium name="EnsemblProtists"/>
        </authorList>
    </citation>
    <scope>IDENTIFICATION</scope>
</reference>
<sequence>MEELDFEKGDGLPLVQQRSNVFQVARRGTFQGFVIKMQASLLDEGSEEIQTWCWDNNKQKEECKGHWAQQVIYVDKGDEILLQTTVDTSRVQPTYRFAAQLRRKGSAEEQLEDLGERILNLPNFG</sequence>
<dbReference type="EnsemblProtists" id="EKX34513">
    <property type="protein sequence ID" value="EKX34513"/>
    <property type="gene ID" value="GUITHDRAFT_155725"/>
</dbReference>
<dbReference type="AlphaFoldDB" id="L1IE58"/>
<dbReference type="KEGG" id="gtt:GUITHDRAFT_155725"/>
<reference evidence="1 3" key="1">
    <citation type="journal article" date="2012" name="Nature">
        <title>Algal genomes reveal evolutionary mosaicism and the fate of nucleomorphs.</title>
        <authorList>
            <consortium name="DOE Joint Genome Institute"/>
            <person name="Curtis B.A."/>
            <person name="Tanifuji G."/>
            <person name="Burki F."/>
            <person name="Gruber A."/>
            <person name="Irimia M."/>
            <person name="Maruyama S."/>
            <person name="Arias M.C."/>
            <person name="Ball S.G."/>
            <person name="Gile G.H."/>
            <person name="Hirakawa Y."/>
            <person name="Hopkins J.F."/>
            <person name="Kuo A."/>
            <person name="Rensing S.A."/>
            <person name="Schmutz J."/>
            <person name="Symeonidi A."/>
            <person name="Elias M."/>
            <person name="Eveleigh R.J."/>
            <person name="Herman E.K."/>
            <person name="Klute M.J."/>
            <person name="Nakayama T."/>
            <person name="Obornik M."/>
            <person name="Reyes-Prieto A."/>
            <person name="Armbrust E.V."/>
            <person name="Aves S.J."/>
            <person name="Beiko R.G."/>
            <person name="Coutinho P."/>
            <person name="Dacks J.B."/>
            <person name="Durnford D.G."/>
            <person name="Fast N.M."/>
            <person name="Green B.R."/>
            <person name="Grisdale C.J."/>
            <person name="Hempel F."/>
            <person name="Henrissat B."/>
            <person name="Hoppner M.P."/>
            <person name="Ishida K."/>
            <person name="Kim E."/>
            <person name="Koreny L."/>
            <person name="Kroth P.G."/>
            <person name="Liu Y."/>
            <person name="Malik S.B."/>
            <person name="Maier U.G."/>
            <person name="McRose D."/>
            <person name="Mock T."/>
            <person name="Neilson J.A."/>
            <person name="Onodera N.T."/>
            <person name="Poole A.M."/>
            <person name="Pritham E.J."/>
            <person name="Richards T.A."/>
            <person name="Rocap G."/>
            <person name="Roy S.W."/>
            <person name="Sarai C."/>
            <person name="Schaack S."/>
            <person name="Shirato S."/>
            <person name="Slamovits C.H."/>
            <person name="Spencer D.F."/>
            <person name="Suzuki S."/>
            <person name="Worden A.Z."/>
            <person name="Zauner S."/>
            <person name="Barry K."/>
            <person name="Bell C."/>
            <person name="Bharti A.K."/>
            <person name="Crow J.A."/>
            <person name="Grimwood J."/>
            <person name="Kramer R."/>
            <person name="Lindquist E."/>
            <person name="Lucas S."/>
            <person name="Salamov A."/>
            <person name="McFadden G.I."/>
            <person name="Lane C.E."/>
            <person name="Keeling P.J."/>
            <person name="Gray M.W."/>
            <person name="Grigoriev I.V."/>
            <person name="Archibald J.M."/>
        </authorList>
    </citation>
    <scope>NUCLEOTIDE SEQUENCE</scope>
    <source>
        <strain evidence="1 3">CCMP2712</strain>
    </source>
</reference>
<organism evidence="1">
    <name type="scientific">Guillardia theta (strain CCMP2712)</name>
    <name type="common">Cryptophyte</name>
    <dbReference type="NCBI Taxonomy" id="905079"/>
    <lineage>
        <taxon>Eukaryota</taxon>
        <taxon>Cryptophyceae</taxon>
        <taxon>Pyrenomonadales</taxon>
        <taxon>Geminigeraceae</taxon>
        <taxon>Guillardia</taxon>
    </lineage>
</organism>
<reference evidence="3" key="2">
    <citation type="submission" date="2012-11" db="EMBL/GenBank/DDBJ databases">
        <authorList>
            <person name="Kuo A."/>
            <person name="Curtis B.A."/>
            <person name="Tanifuji G."/>
            <person name="Burki F."/>
            <person name="Gruber A."/>
            <person name="Irimia M."/>
            <person name="Maruyama S."/>
            <person name="Arias M.C."/>
            <person name="Ball S.G."/>
            <person name="Gile G.H."/>
            <person name="Hirakawa Y."/>
            <person name="Hopkins J.F."/>
            <person name="Rensing S.A."/>
            <person name="Schmutz J."/>
            <person name="Symeonidi A."/>
            <person name="Elias M."/>
            <person name="Eveleigh R.J."/>
            <person name="Herman E.K."/>
            <person name="Klute M.J."/>
            <person name="Nakayama T."/>
            <person name="Obornik M."/>
            <person name="Reyes-Prieto A."/>
            <person name="Armbrust E.V."/>
            <person name="Aves S.J."/>
            <person name="Beiko R.G."/>
            <person name="Coutinho P."/>
            <person name="Dacks J.B."/>
            <person name="Durnford D.G."/>
            <person name="Fast N.M."/>
            <person name="Green B.R."/>
            <person name="Grisdale C."/>
            <person name="Hempe F."/>
            <person name="Henrissat B."/>
            <person name="Hoppner M.P."/>
            <person name="Ishida K.-I."/>
            <person name="Kim E."/>
            <person name="Koreny L."/>
            <person name="Kroth P.G."/>
            <person name="Liu Y."/>
            <person name="Malik S.-B."/>
            <person name="Maier U.G."/>
            <person name="McRose D."/>
            <person name="Mock T."/>
            <person name="Neilson J.A."/>
            <person name="Onodera N.T."/>
            <person name="Poole A.M."/>
            <person name="Pritham E.J."/>
            <person name="Richards T.A."/>
            <person name="Rocap G."/>
            <person name="Roy S.W."/>
            <person name="Sarai C."/>
            <person name="Schaack S."/>
            <person name="Shirato S."/>
            <person name="Slamovits C.H."/>
            <person name="Spencer D.F."/>
            <person name="Suzuki S."/>
            <person name="Worden A.Z."/>
            <person name="Zauner S."/>
            <person name="Barry K."/>
            <person name="Bell C."/>
            <person name="Bharti A.K."/>
            <person name="Crow J.A."/>
            <person name="Grimwood J."/>
            <person name="Kramer R."/>
            <person name="Lindquist E."/>
            <person name="Lucas S."/>
            <person name="Salamov A."/>
            <person name="McFadden G.I."/>
            <person name="Lane C.E."/>
            <person name="Keeling P.J."/>
            <person name="Gray M.W."/>
            <person name="Grigoriev I.V."/>
            <person name="Archibald J.M."/>
        </authorList>
    </citation>
    <scope>NUCLEOTIDE SEQUENCE</scope>
    <source>
        <strain evidence="3">CCMP2712</strain>
    </source>
</reference>
<dbReference type="Gene3D" id="2.70.160.11">
    <property type="entry name" value="Hnrnp arginine n-methyltransferase1"/>
    <property type="match status" value="1"/>
</dbReference>
<dbReference type="HOGENOM" id="CLU_1996935_0_0_1"/>
<evidence type="ECO:0000313" key="2">
    <source>
        <dbReference type="EnsemblProtists" id="EKX34513"/>
    </source>
</evidence>
<dbReference type="Proteomes" id="UP000011087">
    <property type="component" value="Unassembled WGS sequence"/>
</dbReference>
<dbReference type="EMBL" id="JH993108">
    <property type="protein sequence ID" value="EKX34513.1"/>
    <property type="molecule type" value="Genomic_DNA"/>
</dbReference>
<evidence type="ECO:0000313" key="1">
    <source>
        <dbReference type="EMBL" id="EKX34513.1"/>
    </source>
</evidence>
<dbReference type="PaxDb" id="55529-EKX34513"/>
<accession>L1IE58</accession>
<dbReference type="GeneID" id="17291219"/>